<protein>
    <submittedName>
        <fullName evidence="2">Uncharacterized protein</fullName>
    </submittedName>
</protein>
<proteinExistence type="predicted"/>
<dbReference type="EMBL" id="JACSDY010000016">
    <property type="protein sequence ID" value="KAF7404254.1"/>
    <property type="molecule type" value="Genomic_DNA"/>
</dbReference>
<comment type="caution">
    <text evidence="2">The sequence shown here is derived from an EMBL/GenBank/DDBJ whole genome shotgun (WGS) entry which is preliminary data.</text>
</comment>
<reference evidence="2" key="1">
    <citation type="journal article" date="2020" name="G3 (Bethesda)">
        <title>High-Quality Assemblies for Three Invasive Social Wasps from the &lt;i&gt;Vespula&lt;/i&gt; Genus.</title>
        <authorList>
            <person name="Harrop T.W.R."/>
            <person name="Guhlin J."/>
            <person name="McLaughlin G.M."/>
            <person name="Permina E."/>
            <person name="Stockwell P."/>
            <person name="Gilligan J."/>
            <person name="Le Lec M.F."/>
            <person name="Gruber M.A.M."/>
            <person name="Quinn O."/>
            <person name="Lovegrove M."/>
            <person name="Duncan E.J."/>
            <person name="Remnant E.J."/>
            <person name="Van Eeckhoven J."/>
            <person name="Graham B."/>
            <person name="Knapp R.A."/>
            <person name="Langford K.W."/>
            <person name="Kronenberg Z."/>
            <person name="Press M.O."/>
            <person name="Eacker S.M."/>
            <person name="Wilson-Rankin E.E."/>
            <person name="Purcell J."/>
            <person name="Lester P.J."/>
            <person name="Dearden P.K."/>
        </authorList>
    </citation>
    <scope>NUCLEOTIDE SEQUENCE</scope>
    <source>
        <strain evidence="2">Volc-1</strain>
    </source>
</reference>
<evidence type="ECO:0000313" key="2">
    <source>
        <dbReference type="EMBL" id="KAF7404254.1"/>
    </source>
</evidence>
<feature type="compositionally biased region" description="Polar residues" evidence="1">
    <location>
        <begin position="282"/>
        <end position="301"/>
    </location>
</feature>
<feature type="region of interest" description="Disordered" evidence="1">
    <location>
        <begin position="282"/>
        <end position="338"/>
    </location>
</feature>
<feature type="compositionally biased region" description="Polar residues" evidence="1">
    <location>
        <begin position="244"/>
        <end position="253"/>
    </location>
</feature>
<dbReference type="Proteomes" id="UP000600918">
    <property type="component" value="Unassembled WGS sequence"/>
</dbReference>
<evidence type="ECO:0000256" key="1">
    <source>
        <dbReference type="SAM" id="MobiDB-lite"/>
    </source>
</evidence>
<sequence>MDAANFTLEFTQLLTRYTTSRTPNENVGLNEISKAPLTSATIIQLVQESLRMILPEPYVPNISVSVNKTPLNDIIFNTPDAPFIERTSLNGNGIISECTDDLSDKLSPKNNKNESPSKFNLKATGRSDTFVQDNNNSINKDNDNSPIITETTKEIVDDVFLEAEVLPHYMRLKLDTLRQSAADLITKIDDIKTISKNRTQSSIEKSVKPIRRLSSIGNYSSATRPSMLRSDQPSKKRRSFITFPGTTPTSSRLNNTVVLNENLSKRKSTSSMSLNVTTTNAIPTKSLAPKQSNVRSHSNLSLPVVKKSPVNDGRPAKNPKYAHIQSSIPKPSNIKKKT</sequence>
<organism evidence="2 3">
    <name type="scientific">Vespula pensylvanica</name>
    <name type="common">Western yellow jacket</name>
    <name type="synonym">Wasp</name>
    <dbReference type="NCBI Taxonomy" id="30213"/>
    <lineage>
        <taxon>Eukaryota</taxon>
        <taxon>Metazoa</taxon>
        <taxon>Ecdysozoa</taxon>
        <taxon>Arthropoda</taxon>
        <taxon>Hexapoda</taxon>
        <taxon>Insecta</taxon>
        <taxon>Pterygota</taxon>
        <taxon>Neoptera</taxon>
        <taxon>Endopterygota</taxon>
        <taxon>Hymenoptera</taxon>
        <taxon>Apocrita</taxon>
        <taxon>Aculeata</taxon>
        <taxon>Vespoidea</taxon>
        <taxon>Vespidae</taxon>
        <taxon>Vespinae</taxon>
        <taxon>Vespula</taxon>
    </lineage>
</organism>
<name>A0A834NDN7_VESPE</name>
<feature type="region of interest" description="Disordered" evidence="1">
    <location>
        <begin position="218"/>
        <end position="253"/>
    </location>
</feature>
<evidence type="ECO:0000313" key="3">
    <source>
        <dbReference type="Proteomes" id="UP000600918"/>
    </source>
</evidence>
<dbReference type="AlphaFoldDB" id="A0A834NDN7"/>
<gene>
    <name evidence="2" type="ORF">H0235_014948</name>
</gene>
<dbReference type="OrthoDB" id="7699079at2759"/>
<accession>A0A834NDN7</accession>
<keyword evidence="3" id="KW-1185">Reference proteome</keyword>